<dbReference type="InterPro" id="IPR013249">
    <property type="entry name" value="RNA_pol_sigma70_r4_t2"/>
</dbReference>
<sequence>MDAMADPFGAYRPRLIRLAYRMLGSMSEAEDIVQEAYIRWHGTDRAAIREPGAFLSRMVTRLCLDHLKSARVRRETYIGSWLPEPVVESALDPDGEDDLSLTLMMALERLSPLERAAFLLHDVFGMDFEQVATTLDRDPAACRQLAARARKHVRDARPRFTVSSDEGRRITDAFFTASRTGDLATLQNLLAENVVAYSDGGGIRKAFLNPLLGIRRVAGFFAGAARKWDSDIPSVVYRGLIDGLPGVITRESDGELQSLALQIENGLVTAIYIVRNPEKLRHVAASAGLSEH</sequence>
<dbReference type="Gene3D" id="1.10.10.10">
    <property type="entry name" value="Winged helix-like DNA-binding domain superfamily/Winged helix DNA-binding domain"/>
    <property type="match status" value="1"/>
</dbReference>
<dbReference type="InterPro" id="IPR036388">
    <property type="entry name" value="WH-like_DNA-bd_sf"/>
</dbReference>
<dbReference type="RefSeq" id="WP_224312145.1">
    <property type="nucleotide sequence ID" value="NZ_JAIRBM010000003.1"/>
</dbReference>
<feature type="domain" description="RNA polymerase sigma-70 region 2" evidence="2">
    <location>
        <begin position="9"/>
        <end position="71"/>
    </location>
</feature>
<keyword evidence="5" id="KW-1185">Reference proteome</keyword>
<evidence type="ECO:0000313" key="4">
    <source>
        <dbReference type="EMBL" id="MBZ6075721.1"/>
    </source>
</evidence>
<dbReference type="SUPFAM" id="SSF88659">
    <property type="entry name" value="Sigma3 and sigma4 domains of RNA polymerase sigma factors"/>
    <property type="match status" value="1"/>
</dbReference>
<proteinExistence type="predicted"/>
<accession>A0ABS7VKP1</accession>
<evidence type="ECO:0000313" key="5">
    <source>
        <dbReference type="Proteomes" id="UP000704176"/>
    </source>
</evidence>
<reference evidence="4 5" key="1">
    <citation type="submission" date="2021-09" db="EMBL/GenBank/DDBJ databases">
        <title>The complete genome sequence of a new microorganism.</title>
        <authorList>
            <person name="Zi Z."/>
        </authorList>
    </citation>
    <scope>NUCLEOTIDE SEQUENCE [LARGE SCALE GENOMIC DNA]</scope>
    <source>
        <strain evidence="4 5">WGZ8</strain>
    </source>
</reference>
<dbReference type="InterPro" id="IPR007627">
    <property type="entry name" value="RNA_pol_sigma70_r2"/>
</dbReference>
<dbReference type="NCBIfam" id="NF007214">
    <property type="entry name" value="PRK09636.1"/>
    <property type="match status" value="1"/>
</dbReference>
<protein>
    <submittedName>
        <fullName evidence="4">Sigma-70 family RNA polymerase sigma factor</fullName>
    </submittedName>
</protein>
<feature type="domain" description="RNA polymerase sigma factor 70 region 4 type 2" evidence="3">
    <location>
        <begin position="102"/>
        <end position="152"/>
    </location>
</feature>
<dbReference type="Gene3D" id="1.10.1740.10">
    <property type="match status" value="1"/>
</dbReference>
<name>A0ABS7VKP1_9HYPH</name>
<organism evidence="4 5">
    <name type="scientific">Microvirga puerhi</name>
    <dbReference type="NCBI Taxonomy" id="2876078"/>
    <lineage>
        <taxon>Bacteria</taxon>
        <taxon>Pseudomonadati</taxon>
        <taxon>Pseudomonadota</taxon>
        <taxon>Alphaproteobacteria</taxon>
        <taxon>Hyphomicrobiales</taxon>
        <taxon>Methylobacteriaceae</taxon>
        <taxon>Microvirga</taxon>
    </lineage>
</organism>
<dbReference type="InterPro" id="IPR013324">
    <property type="entry name" value="RNA_pol_sigma_r3/r4-like"/>
</dbReference>
<comment type="subunit">
    <text evidence="1">Interacts transiently with the RNA polymerase catalytic core formed by RpoA, RpoB, RpoC and RpoZ (2 alpha, 1 beta, 1 beta' and 1 omega subunit) to form the RNA polymerase holoenzyme that can initiate transcription.</text>
</comment>
<gene>
    <name evidence="4" type="ORF">K9B37_05390</name>
</gene>
<dbReference type="NCBIfam" id="TIGR02937">
    <property type="entry name" value="sigma70-ECF"/>
    <property type="match status" value="1"/>
</dbReference>
<dbReference type="Proteomes" id="UP000704176">
    <property type="component" value="Unassembled WGS sequence"/>
</dbReference>
<dbReference type="Pfam" id="PF04542">
    <property type="entry name" value="Sigma70_r2"/>
    <property type="match status" value="1"/>
</dbReference>
<evidence type="ECO:0000259" key="2">
    <source>
        <dbReference type="Pfam" id="PF04542"/>
    </source>
</evidence>
<dbReference type="InterPro" id="IPR052704">
    <property type="entry name" value="ECF_Sigma-70_Domain"/>
</dbReference>
<dbReference type="InterPro" id="IPR013325">
    <property type="entry name" value="RNA_pol_sigma_r2"/>
</dbReference>
<dbReference type="SUPFAM" id="SSF88946">
    <property type="entry name" value="Sigma2 domain of RNA polymerase sigma factors"/>
    <property type="match status" value="1"/>
</dbReference>
<dbReference type="PANTHER" id="PTHR30173">
    <property type="entry name" value="SIGMA 19 FACTOR"/>
    <property type="match status" value="1"/>
</dbReference>
<dbReference type="EMBL" id="JAIRBM010000003">
    <property type="protein sequence ID" value="MBZ6075721.1"/>
    <property type="molecule type" value="Genomic_DNA"/>
</dbReference>
<dbReference type="PANTHER" id="PTHR30173:SF43">
    <property type="entry name" value="ECF RNA POLYMERASE SIGMA FACTOR SIGI-RELATED"/>
    <property type="match status" value="1"/>
</dbReference>
<comment type="caution">
    <text evidence="4">The sequence shown here is derived from an EMBL/GenBank/DDBJ whole genome shotgun (WGS) entry which is preliminary data.</text>
</comment>
<dbReference type="SUPFAM" id="SSF54427">
    <property type="entry name" value="NTF2-like"/>
    <property type="match status" value="1"/>
</dbReference>
<dbReference type="InterPro" id="IPR032710">
    <property type="entry name" value="NTF2-like_dom_sf"/>
</dbReference>
<evidence type="ECO:0000259" key="3">
    <source>
        <dbReference type="Pfam" id="PF08281"/>
    </source>
</evidence>
<dbReference type="Pfam" id="PF08281">
    <property type="entry name" value="Sigma70_r4_2"/>
    <property type="match status" value="1"/>
</dbReference>
<dbReference type="InterPro" id="IPR014284">
    <property type="entry name" value="RNA_pol_sigma-70_dom"/>
</dbReference>
<evidence type="ECO:0000256" key="1">
    <source>
        <dbReference type="ARBA" id="ARBA00011344"/>
    </source>
</evidence>